<dbReference type="SUPFAM" id="SSF58104">
    <property type="entry name" value="Methyl-accepting chemotaxis protein (MCP) signaling domain"/>
    <property type="match status" value="1"/>
</dbReference>
<feature type="domain" description="Methyl-accepting transducer" evidence="9">
    <location>
        <begin position="380"/>
        <end position="616"/>
    </location>
</feature>
<evidence type="ECO:0000256" key="7">
    <source>
        <dbReference type="PROSITE-ProRule" id="PRU00284"/>
    </source>
</evidence>
<dbReference type="FunFam" id="1.10.287.950:FF:000001">
    <property type="entry name" value="Methyl-accepting chemotaxis sensory transducer"/>
    <property type="match status" value="1"/>
</dbReference>
<dbReference type="RefSeq" id="WP_115467559.1">
    <property type="nucleotide sequence ID" value="NZ_QKRA01000003.1"/>
</dbReference>
<protein>
    <submittedName>
        <fullName evidence="11">Methyl-accepting chemotaxis protein</fullName>
    </submittedName>
</protein>
<dbReference type="PANTHER" id="PTHR32089:SF119">
    <property type="entry name" value="METHYL-ACCEPTING CHEMOTAXIS PROTEIN CTPL"/>
    <property type="match status" value="1"/>
</dbReference>
<keyword evidence="12" id="KW-1185">Reference proteome</keyword>
<dbReference type="OrthoDB" id="9781845at2"/>
<evidence type="ECO:0000256" key="1">
    <source>
        <dbReference type="ARBA" id="ARBA00004141"/>
    </source>
</evidence>
<evidence type="ECO:0000259" key="10">
    <source>
        <dbReference type="PROSITE" id="PS50885"/>
    </source>
</evidence>
<feature type="transmembrane region" description="Helical" evidence="8">
    <location>
        <begin position="295"/>
        <end position="318"/>
    </location>
</feature>
<keyword evidence="5 7" id="KW-0807">Transducer</keyword>
<keyword evidence="4 8" id="KW-0472">Membrane</keyword>
<dbReference type="PROSITE" id="PS50885">
    <property type="entry name" value="HAMP"/>
    <property type="match status" value="1"/>
</dbReference>
<evidence type="ECO:0000256" key="5">
    <source>
        <dbReference type="ARBA" id="ARBA00023224"/>
    </source>
</evidence>
<name>A0A370U924_9GAMM</name>
<feature type="domain" description="HAMP" evidence="10">
    <location>
        <begin position="319"/>
        <end position="375"/>
    </location>
</feature>
<evidence type="ECO:0000313" key="11">
    <source>
        <dbReference type="EMBL" id="RDL44296.1"/>
    </source>
</evidence>
<dbReference type="GO" id="GO:0006935">
    <property type="term" value="P:chemotaxis"/>
    <property type="evidence" value="ECO:0007669"/>
    <property type="project" value="UniProtKB-ARBA"/>
</dbReference>
<dbReference type="CDD" id="cd06225">
    <property type="entry name" value="HAMP"/>
    <property type="match status" value="1"/>
</dbReference>
<dbReference type="InterPro" id="IPR003660">
    <property type="entry name" value="HAMP_dom"/>
</dbReference>
<comment type="caution">
    <text evidence="11">The sequence shown here is derived from an EMBL/GenBank/DDBJ whole genome shotgun (WGS) entry which is preliminary data.</text>
</comment>
<evidence type="ECO:0000256" key="2">
    <source>
        <dbReference type="ARBA" id="ARBA00022692"/>
    </source>
</evidence>
<accession>A0A370U924</accession>
<dbReference type="Pfam" id="PF17201">
    <property type="entry name" value="Cache_3-Cache_2"/>
    <property type="match status" value="1"/>
</dbReference>
<dbReference type="PANTHER" id="PTHR32089">
    <property type="entry name" value="METHYL-ACCEPTING CHEMOTAXIS PROTEIN MCPB"/>
    <property type="match status" value="1"/>
</dbReference>
<dbReference type="SMART" id="SM00304">
    <property type="entry name" value="HAMP"/>
    <property type="match status" value="1"/>
</dbReference>
<dbReference type="CDD" id="cd11386">
    <property type="entry name" value="MCP_signal"/>
    <property type="match status" value="1"/>
</dbReference>
<keyword evidence="3 8" id="KW-1133">Transmembrane helix</keyword>
<dbReference type="GO" id="GO:0016020">
    <property type="term" value="C:membrane"/>
    <property type="evidence" value="ECO:0007669"/>
    <property type="project" value="UniProtKB-SubCell"/>
</dbReference>
<dbReference type="AlphaFoldDB" id="A0A370U924"/>
<proteinExistence type="inferred from homology"/>
<dbReference type="EMBL" id="QKRA01000003">
    <property type="protein sequence ID" value="RDL44296.1"/>
    <property type="molecule type" value="Genomic_DNA"/>
</dbReference>
<evidence type="ECO:0000313" key="12">
    <source>
        <dbReference type="Proteomes" id="UP000254326"/>
    </source>
</evidence>
<dbReference type="GO" id="GO:0007165">
    <property type="term" value="P:signal transduction"/>
    <property type="evidence" value="ECO:0007669"/>
    <property type="project" value="UniProtKB-KW"/>
</dbReference>
<comment type="subcellular location">
    <subcellularLocation>
        <location evidence="1">Membrane</location>
        <topology evidence="1">Multi-pass membrane protein</topology>
    </subcellularLocation>
</comment>
<gene>
    <name evidence="11" type="ORF">DN730_07780</name>
</gene>
<dbReference type="Gene3D" id="3.30.450.20">
    <property type="entry name" value="PAS domain"/>
    <property type="match status" value="1"/>
</dbReference>
<dbReference type="Pfam" id="PF00672">
    <property type="entry name" value="HAMP"/>
    <property type="match status" value="1"/>
</dbReference>
<dbReference type="InterPro" id="IPR033462">
    <property type="entry name" value="Cache_3-Cache_2"/>
</dbReference>
<evidence type="ECO:0000259" key="9">
    <source>
        <dbReference type="PROSITE" id="PS50111"/>
    </source>
</evidence>
<dbReference type="Proteomes" id="UP000254326">
    <property type="component" value="Unassembled WGS sequence"/>
</dbReference>
<evidence type="ECO:0000256" key="8">
    <source>
        <dbReference type="SAM" id="Phobius"/>
    </source>
</evidence>
<dbReference type="InterPro" id="IPR004089">
    <property type="entry name" value="MCPsignal_dom"/>
</dbReference>
<comment type="similarity">
    <text evidence="6">Belongs to the methyl-accepting chemotaxis (MCP) protein family.</text>
</comment>
<evidence type="ECO:0000256" key="3">
    <source>
        <dbReference type="ARBA" id="ARBA00022989"/>
    </source>
</evidence>
<evidence type="ECO:0000256" key="6">
    <source>
        <dbReference type="ARBA" id="ARBA00029447"/>
    </source>
</evidence>
<dbReference type="SMART" id="SM00283">
    <property type="entry name" value="MA"/>
    <property type="match status" value="1"/>
</dbReference>
<organism evidence="11 12">
    <name type="scientific">Marinomonas piezotolerans</name>
    <dbReference type="NCBI Taxonomy" id="2213058"/>
    <lineage>
        <taxon>Bacteria</taxon>
        <taxon>Pseudomonadati</taxon>
        <taxon>Pseudomonadota</taxon>
        <taxon>Gammaproteobacteria</taxon>
        <taxon>Oceanospirillales</taxon>
        <taxon>Oceanospirillaceae</taxon>
        <taxon>Marinomonas</taxon>
    </lineage>
</organism>
<keyword evidence="2 8" id="KW-0812">Transmembrane</keyword>
<dbReference type="Gene3D" id="1.10.287.950">
    <property type="entry name" value="Methyl-accepting chemotaxis protein"/>
    <property type="match status" value="1"/>
</dbReference>
<reference evidence="11 12" key="1">
    <citation type="submission" date="2018-06" db="EMBL/GenBank/DDBJ databases">
        <title>Marinomonas sp. YLB-05 draft genome sequence.</title>
        <authorList>
            <person name="Yu L."/>
            <person name="Tang X."/>
        </authorList>
    </citation>
    <scope>NUCLEOTIDE SEQUENCE [LARGE SCALE GENOMIC DNA]</scope>
    <source>
        <strain evidence="11 12">YLB-05</strain>
    </source>
</reference>
<dbReference type="Pfam" id="PF00015">
    <property type="entry name" value="MCPsignal"/>
    <property type="match status" value="1"/>
</dbReference>
<evidence type="ECO:0000256" key="4">
    <source>
        <dbReference type="ARBA" id="ARBA00023136"/>
    </source>
</evidence>
<feature type="transmembrane region" description="Helical" evidence="8">
    <location>
        <begin position="12"/>
        <end position="33"/>
    </location>
</feature>
<dbReference type="PROSITE" id="PS50111">
    <property type="entry name" value="CHEMOTAXIS_TRANSDUC_2"/>
    <property type="match status" value="1"/>
</dbReference>
<sequence length="653" mass="70534">MLSAVKNMRLPNQVGLGVLLLITTIFVVLVIAINEVLSQKLNDIVTDHQLTEVSLVAHELETEHALIKESLTRASSMTNAMLSKSVTRNSSQVLINGQPIQKNDASLQNLKNIAQTDILLAQRDGNQYKLLSSSSSAFDQQFSLPTNLPSSEMITIEGLDYLADIRPLATDDTLFVITLVSLDDILKDISEQLSGLTFGKSGYVYVADMGSNEGNLLVHPSVAGKNLYALFPALKSEFQKMFQSDNGALYYTVKVDGQDSDARESKAIFQHVKGWNWVVAIKTYSSEYQAEINSILLVIAVIAAVGAILLSLAVWYFIRRALSPLREINAGLKEIGLGNLTYRFKKPVPKDSNNELHHLQHSIRGMRDDLQSLIIQVNESSQALHGAAHQINEANAHLMSSASSSTQSCVEVASAIEQISASTEEVASNSVEVSEESNSVSAATESGYQAVELVKNTVSNLSSSFERAAQTIEDVESSTSNIGAVVTVINDIAEQTNLLALNAAIEAARAGEQGRGFAVVADEVRVLAQRTQQSTEEIHKVVTRLQEGSRSAVSTMQEGRDQVELSVSQASDAGELLAQIRQSMVVVAEGIASVAASAEEQSVAATQIKGNANTLHQEAQSTLEEANNSQAQSIHIQELAQSLRNQLSKFTVS</sequence>
<dbReference type="CDD" id="cd12912">
    <property type="entry name" value="PDC2_MCP_like"/>
    <property type="match status" value="1"/>
</dbReference>